<comment type="caution">
    <text evidence="2">The sequence shown here is derived from an EMBL/GenBank/DDBJ whole genome shotgun (WGS) entry which is preliminary data.</text>
</comment>
<evidence type="ECO:0000313" key="2">
    <source>
        <dbReference type="EMBL" id="GDY77520.1"/>
    </source>
</evidence>
<dbReference type="EMBL" id="BJHX01000001">
    <property type="protein sequence ID" value="GDY62374.1"/>
    <property type="molecule type" value="Genomic_DNA"/>
</dbReference>
<evidence type="ECO:0000313" key="1">
    <source>
        <dbReference type="EMBL" id="GDY62374.1"/>
    </source>
</evidence>
<gene>
    <name evidence="1" type="ORF">SAV14893_017670</name>
    <name evidence="2" type="ORF">SAV31267_070050</name>
</gene>
<evidence type="ECO:0000313" key="4">
    <source>
        <dbReference type="Proteomes" id="UP000302139"/>
    </source>
</evidence>
<accession>A0A4D4MZ99</accession>
<dbReference type="Proteomes" id="UP000299211">
    <property type="component" value="Unassembled WGS sequence"/>
</dbReference>
<evidence type="ECO:0008006" key="5">
    <source>
        <dbReference type="Google" id="ProtNLM"/>
    </source>
</evidence>
<protein>
    <recommendedName>
        <fullName evidence="5">DUF2785 domain-containing protein</fullName>
    </recommendedName>
</protein>
<dbReference type="EMBL" id="BJHY01000001">
    <property type="protein sequence ID" value="GDY77520.1"/>
    <property type="molecule type" value="Genomic_DNA"/>
</dbReference>
<proteinExistence type="predicted"/>
<dbReference type="InterPro" id="IPR021247">
    <property type="entry name" value="DUF2785"/>
</dbReference>
<dbReference type="OMA" id="DAFANWY"/>
<reference evidence="2 3" key="1">
    <citation type="submission" date="2019-04" db="EMBL/GenBank/DDBJ databases">
        <title>Draft genome sequences of Streptomyces avermitilis ATCC 31267.</title>
        <authorList>
            <person name="Komaki H."/>
            <person name="Tamura T."/>
            <person name="Hosoyama A."/>
        </authorList>
    </citation>
    <scope>NUCLEOTIDE SEQUENCE [LARGE SCALE GENOMIC DNA]</scope>
    <source>
        <strain evidence="2 3">ATCC 31267</strain>
    </source>
</reference>
<name>A0A4D4MZ99_STRAX</name>
<evidence type="ECO:0000313" key="3">
    <source>
        <dbReference type="Proteomes" id="UP000299211"/>
    </source>
</evidence>
<sequence length="264" mass="28532">MDTSASRTYVGDIGTLSGAARTEALDTLVEDLRSPDPVVRDEQAYVRAARWIPVLDAADRLRLGDRMAASFTDPAVQARAFAPLVLARIVEAGAWRPRWWSAFADWYPAETDLRGHDPALGWLHAVAHGADLLAAVSHHPGQDPVPLLELAVARLLTPTGHLFDAQEDDRLAHALAQILSHPGLTAAQSARWLDPVSEAFRTGEPGPVPAWASNTMRTLRMLYVLTDRGFRTKDTGAGIRTVTHRTSALDALAGTLAIVAPYSA</sequence>
<dbReference type="STRING" id="33903.AQJ43_35110"/>
<dbReference type="GeneID" id="41539634"/>
<dbReference type="RefSeq" id="WP_010983981.1">
    <property type="nucleotide sequence ID" value="NZ_BAABTN010000056.1"/>
</dbReference>
<dbReference type="AlphaFoldDB" id="A0A4D4MZ99"/>
<dbReference type="Proteomes" id="UP000302139">
    <property type="component" value="Unassembled WGS sequence"/>
</dbReference>
<organism evidence="2 3">
    <name type="scientific">Streptomyces avermitilis</name>
    <dbReference type="NCBI Taxonomy" id="33903"/>
    <lineage>
        <taxon>Bacteria</taxon>
        <taxon>Bacillati</taxon>
        <taxon>Actinomycetota</taxon>
        <taxon>Actinomycetes</taxon>
        <taxon>Kitasatosporales</taxon>
        <taxon>Streptomycetaceae</taxon>
        <taxon>Streptomyces</taxon>
    </lineage>
</organism>
<dbReference type="Pfam" id="PF10978">
    <property type="entry name" value="DUF2785"/>
    <property type="match status" value="1"/>
</dbReference>
<reference evidence="1 4" key="2">
    <citation type="submission" date="2019-04" db="EMBL/GenBank/DDBJ databases">
        <title>Draft genome sequences of Streptomyces avermitilis NBRC 14893.</title>
        <authorList>
            <person name="Komaki H."/>
            <person name="Tamura T."/>
            <person name="Hosoyama A."/>
        </authorList>
    </citation>
    <scope>NUCLEOTIDE SEQUENCE [LARGE SCALE GENOMIC DNA]</scope>
    <source>
        <strain evidence="1 4">NBRC 14893</strain>
    </source>
</reference>